<dbReference type="GO" id="GO:0007274">
    <property type="term" value="P:neuromuscular synaptic transmission"/>
    <property type="evidence" value="ECO:0007669"/>
    <property type="project" value="TreeGrafter"/>
</dbReference>
<dbReference type="InterPro" id="IPR023213">
    <property type="entry name" value="CAT-like_dom_sf"/>
</dbReference>
<evidence type="ECO:0000256" key="7">
    <source>
        <dbReference type="PIRSR" id="PIRSR600542-1"/>
    </source>
</evidence>
<dbReference type="EC" id="2.3.1.6" evidence="5"/>
<feature type="domain" description="Choline/carnitine acyltransferase" evidence="8">
    <location>
        <begin position="598"/>
        <end position="1186"/>
    </location>
</feature>
<dbReference type="Gene3D" id="3.30.559.10">
    <property type="entry name" value="Chloramphenicol acetyltransferase-like domain"/>
    <property type="match status" value="2"/>
</dbReference>
<keyword evidence="2" id="KW-0808">Transferase</keyword>
<evidence type="ECO:0000313" key="10">
    <source>
        <dbReference type="WBParaSite" id="SMUV_0000282101-mRNA-1"/>
    </source>
</evidence>
<dbReference type="Pfam" id="PF00755">
    <property type="entry name" value="Carn_acyltransf"/>
    <property type="match status" value="2"/>
</dbReference>
<protein>
    <recommendedName>
        <fullName evidence="6">Choline O-acetyltransferase</fullName>
        <ecNumber evidence="5">2.3.1.6</ecNumber>
    </recommendedName>
</protein>
<evidence type="ECO:0000259" key="8">
    <source>
        <dbReference type="Pfam" id="PF00755"/>
    </source>
</evidence>
<dbReference type="GO" id="GO:0008292">
    <property type="term" value="P:acetylcholine biosynthetic process"/>
    <property type="evidence" value="ECO:0007669"/>
    <property type="project" value="TreeGrafter"/>
</dbReference>
<dbReference type="InterPro" id="IPR042231">
    <property type="entry name" value="Cho/carn_acyl_trans_2"/>
</dbReference>
<dbReference type="Gene3D" id="3.30.559.70">
    <property type="entry name" value="Choline/Carnitine o-acyltransferase, domain 2"/>
    <property type="match status" value="2"/>
</dbReference>
<evidence type="ECO:0000256" key="5">
    <source>
        <dbReference type="ARBA" id="ARBA00039091"/>
    </source>
</evidence>
<reference evidence="10" key="1">
    <citation type="submission" date="2016-04" db="UniProtKB">
        <authorList>
            <consortium name="WormBaseParasite"/>
        </authorList>
    </citation>
    <scope>IDENTIFICATION</scope>
</reference>
<evidence type="ECO:0000256" key="4">
    <source>
        <dbReference type="ARBA" id="ARBA00023315"/>
    </source>
</evidence>
<sequence>MIEKPLRKAPVPAIKDTIQRYLEYAKVVAVNNSAAYERTKIAAENFINSQQCLQDKLEKIAQNQDNWINQFWLTEMYLKIRLPLPVNSSPAYIFPKQSFKDLEDQINYASWLVRGFCEFKDKIDRKEISRELSTGKNKVPMCMEQYDRILRSYREPDFDVDQQHYDESSKQREDEHIIAMCNKQAFMICTRINGNLLSQPEIEYQLQEAFRRSRNRPSESVIAVAAGSVGDRNVSAEFWSKMKKIKQNATSLNSIKSASFILCLDVLPDKYCVNTDDFESQLALSGKHLLTGFGSDVCGLNRWYDSPIQLIVASNGINGLCIEHSIAEGIVIINMSEFVLDYVQKYRRSIQTPSKAPKQHKIKPMPLSWSVGAEEFSLMDQNIREFDKLFNDLELCILNFKDFGKEFIKAKKFSPDAFVQLTMQLAYFNLHKKLVSTYESASIRRFQGGRVDNIRAATPEALKWVKAMQPDSGSDSSMRRQLYNEAMAKQVQVTFENISGYGIDNHLCALEVLAREQYKGSDKMPELFTDSLWPEIMRFPLSTSQVTTSAQFSGSYLCYGPVVRDGYGCSYNIQPSSIIFAISAFKTCPTTNEKLPKLPLPLLEHTFQRYLEYAEVICDEKALENTRNAVKHFKQYEIDLVEQLKQIAESSDNWAKKFWLPAFYLKDRNPLPINVSPCYVLPYHKHDNYDHFLSFATCIACGFLECKDHIARKKISCDYSRKGDQLCMEQYDKIFSSYREPRIDQDVLHYKTDANMSSASEQHIIVMCRNQAFVLQTHFDGCLMSPAEIMQQIREIDRLSEQNLNENLKMIGGGSCGYRNDAALFWQEMRKDDNNNKNFELAKQASFVLCLDIDNTLAGNERLSPSVINQGKQLLFGNGSKRFGLNRWYDSTLQIIVSTNGTNGICIEHSVAEGVAIFKIVDSALTYVQRNIGNFINIKDPSDSTINRRHQLNWHFANTTTTLLKKQIESFNEITNDIELCVLKFDEFGKELIKSLQLSPDGFIQLAIQLATYKWFGKLVPTYESGSLRLFSGGRVDNIRATTPETSRWVKAMTDDTAQLDLKKQLFYEAAKKQAIITRENVSGNGIDNHLIALFELANLNVKEGKRKCLPALFSDPTWNTLMQFPVSTSQATQSTLFPDRYNFYGPMQSDGYGIPYNVQKQFIILTVSARRSSTVTDVNKFAQLIRLSLLEIRDLILAKQ</sequence>
<dbReference type="STRING" id="451379.A0A158R4A2"/>
<dbReference type="InterPro" id="IPR039551">
    <property type="entry name" value="Cho/carn_acyl_trans"/>
</dbReference>
<dbReference type="Proteomes" id="UP000046393">
    <property type="component" value="Unplaced"/>
</dbReference>
<name>A0A158R4A2_9BILA</name>
<feature type="active site" description="Proton acceptor" evidence="7">
    <location>
        <position position="324"/>
    </location>
</feature>
<dbReference type="PANTHER" id="PTHR22589">
    <property type="entry name" value="CARNITINE O-ACYLTRANSFERASE"/>
    <property type="match status" value="1"/>
</dbReference>
<evidence type="ECO:0000313" key="9">
    <source>
        <dbReference type="Proteomes" id="UP000046393"/>
    </source>
</evidence>
<feature type="domain" description="Choline/carnitine acyltransferase" evidence="8">
    <location>
        <begin position="10"/>
        <end position="593"/>
    </location>
</feature>
<accession>A0A158R4A2</accession>
<evidence type="ECO:0000256" key="1">
    <source>
        <dbReference type="ARBA" id="ARBA00005232"/>
    </source>
</evidence>
<dbReference type="InterPro" id="IPR000542">
    <property type="entry name" value="Carn_acyl_trans"/>
</dbReference>
<organism evidence="9 10">
    <name type="scientific">Syphacia muris</name>
    <dbReference type="NCBI Taxonomy" id="451379"/>
    <lineage>
        <taxon>Eukaryota</taxon>
        <taxon>Metazoa</taxon>
        <taxon>Ecdysozoa</taxon>
        <taxon>Nematoda</taxon>
        <taxon>Chromadorea</taxon>
        <taxon>Rhabditida</taxon>
        <taxon>Spirurina</taxon>
        <taxon>Oxyuridomorpha</taxon>
        <taxon>Oxyuroidea</taxon>
        <taxon>Oxyuridae</taxon>
        <taxon>Syphacia</taxon>
    </lineage>
</organism>
<comment type="similarity">
    <text evidence="1">Belongs to the carnitine/choline acetyltransferase family.</text>
</comment>
<keyword evidence="9" id="KW-1185">Reference proteome</keyword>
<dbReference type="GO" id="GO:0004102">
    <property type="term" value="F:choline O-acetyltransferase activity"/>
    <property type="evidence" value="ECO:0007669"/>
    <property type="project" value="UniProtKB-EC"/>
</dbReference>
<dbReference type="GO" id="GO:0005737">
    <property type="term" value="C:cytoplasm"/>
    <property type="evidence" value="ECO:0007669"/>
    <property type="project" value="TreeGrafter"/>
</dbReference>
<evidence type="ECO:0000256" key="3">
    <source>
        <dbReference type="ARBA" id="ARBA00022979"/>
    </source>
</evidence>
<keyword evidence="3" id="KW-0530">Neurotransmitter biosynthesis</keyword>
<dbReference type="AlphaFoldDB" id="A0A158R4A2"/>
<dbReference type="GO" id="GO:0045202">
    <property type="term" value="C:synapse"/>
    <property type="evidence" value="ECO:0007669"/>
    <property type="project" value="GOC"/>
</dbReference>
<dbReference type="GO" id="GO:0043005">
    <property type="term" value="C:neuron projection"/>
    <property type="evidence" value="ECO:0007669"/>
    <property type="project" value="TreeGrafter"/>
</dbReference>
<evidence type="ECO:0000256" key="6">
    <source>
        <dbReference type="ARBA" id="ARBA00040495"/>
    </source>
</evidence>
<evidence type="ECO:0000256" key="2">
    <source>
        <dbReference type="ARBA" id="ARBA00022679"/>
    </source>
</evidence>
<keyword evidence="4" id="KW-0012">Acyltransferase</keyword>
<proteinExistence type="inferred from homology"/>
<dbReference type="SUPFAM" id="SSF52777">
    <property type="entry name" value="CoA-dependent acyltransferases"/>
    <property type="match status" value="4"/>
</dbReference>
<dbReference type="WBParaSite" id="SMUV_0000282101-mRNA-1">
    <property type="protein sequence ID" value="SMUV_0000282101-mRNA-1"/>
    <property type="gene ID" value="SMUV_0000282101"/>
</dbReference>
<dbReference type="PANTHER" id="PTHR22589:SF14">
    <property type="entry name" value="CHOLINE O-ACETYLTRANSFERASE"/>
    <property type="match status" value="1"/>
</dbReference>